<evidence type="ECO:0000313" key="1">
    <source>
        <dbReference type="EMBL" id="KAJ3557204.1"/>
    </source>
</evidence>
<gene>
    <name evidence="1" type="ORF">NM688_g1596</name>
</gene>
<organism evidence="1 2">
    <name type="scientific">Phlebia brevispora</name>
    <dbReference type="NCBI Taxonomy" id="194682"/>
    <lineage>
        <taxon>Eukaryota</taxon>
        <taxon>Fungi</taxon>
        <taxon>Dikarya</taxon>
        <taxon>Basidiomycota</taxon>
        <taxon>Agaricomycotina</taxon>
        <taxon>Agaricomycetes</taxon>
        <taxon>Polyporales</taxon>
        <taxon>Meruliaceae</taxon>
        <taxon>Phlebia</taxon>
    </lineage>
</organism>
<evidence type="ECO:0000313" key="2">
    <source>
        <dbReference type="Proteomes" id="UP001148662"/>
    </source>
</evidence>
<comment type="caution">
    <text evidence="1">The sequence shown here is derived from an EMBL/GenBank/DDBJ whole genome shotgun (WGS) entry which is preliminary data.</text>
</comment>
<accession>A0ACC1TB00</accession>
<reference evidence="1" key="1">
    <citation type="submission" date="2022-07" db="EMBL/GenBank/DDBJ databases">
        <title>Genome Sequence of Phlebia brevispora.</title>
        <authorList>
            <person name="Buettner E."/>
        </authorList>
    </citation>
    <scope>NUCLEOTIDE SEQUENCE</scope>
    <source>
        <strain evidence="1">MPL23</strain>
    </source>
</reference>
<protein>
    <submittedName>
        <fullName evidence="1">Uncharacterized protein</fullName>
    </submittedName>
</protein>
<dbReference type="EMBL" id="JANHOG010000177">
    <property type="protein sequence ID" value="KAJ3557204.1"/>
    <property type="molecule type" value="Genomic_DNA"/>
</dbReference>
<proteinExistence type="predicted"/>
<name>A0ACC1TB00_9APHY</name>
<dbReference type="Proteomes" id="UP001148662">
    <property type="component" value="Unassembled WGS sequence"/>
</dbReference>
<sequence length="431" mass="48437">MEECDKIKYYRRKQWTDRDGLKNKKKKTEMTMGIDNLDNLDTEQDKNAEQDKEIEKIKELDTSSINSHWGYIQYSNGKFMGEERVKDIRSLMHVIWTGMFLAPDSSVRGNIPAFWNCLMPMVYRNHLINELEKAFSELTLCASHWKVHQLALFTYPSWLKGRKELLSIKTEPQNVKMEDIGARNDVQASSAVSGKGKRCAEEDIDTCPSKKGSAAGAPTTNPVGSMRETSWTTLKVPQLSRCLRIKTRSLFYHWKHSRAVRILSRVQFWMARGRLAHLWKTRECTQCHRSGNGDSMYSLPSSSDNTPTMPGNNISSSGDSDSDSSGSSGDNSGSGFDGGSGVSISGGLTEKSGTKSVKLQPLAKKTQAKKNSKLYNSGTHITARGFAGQEYMEKNPTATKEEFETWFKALGDSIKTYNDLFKVAKVKEKEN</sequence>
<keyword evidence="2" id="KW-1185">Reference proteome</keyword>